<evidence type="ECO:0000313" key="1">
    <source>
        <dbReference type="EMBL" id="CAL1606000.1"/>
    </source>
</evidence>
<dbReference type="AlphaFoldDB" id="A0AAV2LY42"/>
<protein>
    <submittedName>
        <fullName evidence="1">Uncharacterized protein</fullName>
    </submittedName>
</protein>
<accession>A0AAV2LY42</accession>
<keyword evidence="2" id="KW-1185">Reference proteome</keyword>
<name>A0AAV2LY42_KNICA</name>
<evidence type="ECO:0000313" key="2">
    <source>
        <dbReference type="Proteomes" id="UP001497482"/>
    </source>
</evidence>
<dbReference type="Proteomes" id="UP001497482">
    <property type="component" value="Chromosome 5"/>
</dbReference>
<dbReference type="EMBL" id="OZ035827">
    <property type="protein sequence ID" value="CAL1606000.1"/>
    <property type="molecule type" value="Genomic_DNA"/>
</dbReference>
<gene>
    <name evidence="1" type="ORF">KC01_LOCUS33275</name>
</gene>
<sequence length="247" mass="27632">MRLCGRKAFTLKCQDWVGGLILCDRRSHMPHSYFHYVRGHRVKHQLILSLYVSAIYFSDSGKGPPLGYFHRKNITRRIRGAVCYLHPQHDFRLWWNDDWGLVWQLSDSFVAWGSASGCDPLAVNKGSGPDSPLRCWHGGLECQETRVAAQLGQTLRPVEHWLQVLPPTELPPLLGPQQQGESKILRPLKPLGTPPLSVSSPPTVHTNGPTLWVPLKGCAYRPALGSCSLASWSPSRLLVVGKLCLNF</sequence>
<proteinExistence type="predicted"/>
<reference evidence="1 2" key="1">
    <citation type="submission" date="2024-04" db="EMBL/GenBank/DDBJ databases">
        <authorList>
            <person name="Waldvogel A.-M."/>
            <person name="Schoenle A."/>
        </authorList>
    </citation>
    <scope>NUCLEOTIDE SEQUENCE [LARGE SCALE GENOMIC DNA]</scope>
</reference>
<organism evidence="1 2">
    <name type="scientific">Knipowitschia caucasica</name>
    <name type="common">Caucasian dwarf goby</name>
    <name type="synonym">Pomatoschistus caucasicus</name>
    <dbReference type="NCBI Taxonomy" id="637954"/>
    <lineage>
        <taxon>Eukaryota</taxon>
        <taxon>Metazoa</taxon>
        <taxon>Chordata</taxon>
        <taxon>Craniata</taxon>
        <taxon>Vertebrata</taxon>
        <taxon>Euteleostomi</taxon>
        <taxon>Actinopterygii</taxon>
        <taxon>Neopterygii</taxon>
        <taxon>Teleostei</taxon>
        <taxon>Neoteleostei</taxon>
        <taxon>Acanthomorphata</taxon>
        <taxon>Gobiaria</taxon>
        <taxon>Gobiiformes</taxon>
        <taxon>Gobioidei</taxon>
        <taxon>Gobiidae</taxon>
        <taxon>Gobiinae</taxon>
        <taxon>Knipowitschia</taxon>
    </lineage>
</organism>